<comment type="caution">
    <text evidence="3">The sequence shown here is derived from an EMBL/GenBank/DDBJ whole genome shotgun (WGS) entry which is preliminary data.</text>
</comment>
<feature type="transmembrane region" description="Helical" evidence="1">
    <location>
        <begin position="324"/>
        <end position="347"/>
    </location>
</feature>
<keyword evidence="4" id="KW-1185">Reference proteome</keyword>
<keyword evidence="1" id="KW-0812">Transmembrane</keyword>
<evidence type="ECO:0000256" key="1">
    <source>
        <dbReference type="SAM" id="Phobius"/>
    </source>
</evidence>
<feature type="transmembrane region" description="Helical" evidence="1">
    <location>
        <begin position="255"/>
        <end position="276"/>
    </location>
</feature>
<dbReference type="NCBIfam" id="TIGR02829">
    <property type="entry name" value="spore_III_AE"/>
    <property type="match status" value="1"/>
</dbReference>
<dbReference type="RefSeq" id="WP_406792998.1">
    <property type="nucleotide sequence ID" value="NZ_JBJHZX010000023.1"/>
</dbReference>
<organism evidence="3 4">
    <name type="scientific">Candidatus Clostridium eludens</name>
    <dbReference type="NCBI Taxonomy" id="3381663"/>
    <lineage>
        <taxon>Bacteria</taxon>
        <taxon>Bacillati</taxon>
        <taxon>Bacillota</taxon>
        <taxon>Clostridia</taxon>
        <taxon>Eubacteriales</taxon>
        <taxon>Clostridiaceae</taxon>
        <taxon>Clostridium</taxon>
    </lineage>
</organism>
<feature type="transmembrane region" description="Helical" evidence="1">
    <location>
        <begin position="375"/>
        <end position="397"/>
    </location>
</feature>
<feature type="transmembrane region" description="Helical" evidence="1">
    <location>
        <begin position="210"/>
        <end position="235"/>
    </location>
</feature>
<dbReference type="InterPro" id="IPR014194">
    <property type="entry name" value="Spore_III_AE"/>
</dbReference>
<accession>A0ABW8SMJ1</accession>
<feature type="transmembrane region" description="Helical" evidence="1">
    <location>
        <begin position="178"/>
        <end position="198"/>
    </location>
</feature>
<keyword evidence="1" id="KW-1133">Transmembrane helix</keyword>
<name>A0ABW8SMJ1_9CLOT</name>
<feature type="signal peptide" evidence="2">
    <location>
        <begin position="1"/>
        <end position="20"/>
    </location>
</feature>
<sequence length="402" mass="43931">MKNSILVLFIVLLMCFNVQAFNTNTVETSTQSKISVGNTEESNTENVQNESQQEQINQFYDYITNMKTENEMLNDIDVKTYVQNFLKSGQGGISSKKVLSAVISYAIKELKASIKLLILLIVISIICTLLTNLQRAFSGEQLSNIAYFACYSLIIIIMAKSFYIGVDMAKSTINEMTNFMVALIPILITLVATVGGFVEASVMDPIIIGAITISANLFMYIIIPVISMSFVMQFVNNLSSEYKIDKLTKLLNQGALWAQGIIMTIFIGIITIRGITSKTIDQVTAKTAKFAVDNFVPIVGKSLSDAISTVAGYSILLKNALSSVGLIVIIAILLFPIIKLIIMIVLYKLTAALIEPISDGRLVNCINSAGDSLTLIMSCLICVSIMFFIMIAIIASAGKVMM</sequence>
<dbReference type="EMBL" id="JBJHZX010000023">
    <property type="protein sequence ID" value="MFL0196892.1"/>
    <property type="molecule type" value="Genomic_DNA"/>
</dbReference>
<evidence type="ECO:0000313" key="4">
    <source>
        <dbReference type="Proteomes" id="UP001623660"/>
    </source>
</evidence>
<gene>
    <name evidence="3" type="primary">spoIIIAE</name>
    <name evidence="3" type="ORF">ACJDU8_15180</name>
</gene>
<evidence type="ECO:0000256" key="2">
    <source>
        <dbReference type="SAM" id="SignalP"/>
    </source>
</evidence>
<dbReference type="Pfam" id="PF09546">
    <property type="entry name" value="Spore_III_AE"/>
    <property type="match status" value="1"/>
</dbReference>
<feature type="chain" id="PRO_5046914146" evidence="2">
    <location>
        <begin position="21"/>
        <end position="402"/>
    </location>
</feature>
<feature type="transmembrane region" description="Helical" evidence="1">
    <location>
        <begin position="114"/>
        <end position="133"/>
    </location>
</feature>
<dbReference type="Proteomes" id="UP001623660">
    <property type="component" value="Unassembled WGS sequence"/>
</dbReference>
<protein>
    <submittedName>
        <fullName evidence="3">Stage III sporulation protein AE</fullName>
    </submittedName>
</protein>
<reference evidence="3 4" key="1">
    <citation type="submission" date="2024-11" db="EMBL/GenBank/DDBJ databases">
        <authorList>
            <person name="Heng Y.C."/>
            <person name="Lim A.C.H."/>
            <person name="Lee J.K.Y."/>
            <person name="Kittelmann S."/>
        </authorList>
    </citation>
    <scope>NUCLEOTIDE SEQUENCE [LARGE SCALE GENOMIC DNA]</scope>
    <source>
        <strain evidence="3 4">WILCCON 0269</strain>
    </source>
</reference>
<keyword evidence="2" id="KW-0732">Signal</keyword>
<feature type="transmembrane region" description="Helical" evidence="1">
    <location>
        <begin position="145"/>
        <end position="166"/>
    </location>
</feature>
<evidence type="ECO:0000313" key="3">
    <source>
        <dbReference type="EMBL" id="MFL0196892.1"/>
    </source>
</evidence>
<keyword evidence="1" id="KW-0472">Membrane</keyword>
<proteinExistence type="predicted"/>